<feature type="coiled-coil region" evidence="6">
    <location>
        <begin position="353"/>
        <end position="387"/>
    </location>
</feature>
<dbReference type="Gene3D" id="6.10.140.1720">
    <property type="match status" value="1"/>
</dbReference>
<comment type="subunit">
    <text evidence="6">Homodimer.</text>
</comment>
<comment type="subcellular location">
    <subcellularLocation>
        <location evidence="6">Cytoplasm</location>
    </subcellularLocation>
</comment>
<evidence type="ECO:0000256" key="4">
    <source>
        <dbReference type="ARBA" id="ARBA00023054"/>
    </source>
</evidence>
<dbReference type="RefSeq" id="WP_349219595.1">
    <property type="nucleotide sequence ID" value="NZ_JBBMFD010000013.1"/>
</dbReference>
<comment type="similarity">
    <text evidence="6">Belongs to the SMC family.</text>
</comment>
<feature type="coiled-coil region" evidence="6">
    <location>
        <begin position="995"/>
        <end position="1029"/>
    </location>
</feature>
<protein>
    <recommendedName>
        <fullName evidence="6">Chromosome partition protein Smc</fullName>
    </recommendedName>
</protein>
<keyword evidence="2 6" id="KW-0547">Nucleotide-binding</keyword>
<keyword evidence="4 6" id="KW-0175">Coiled coil</keyword>
<dbReference type="Pfam" id="PF06470">
    <property type="entry name" value="SMC_hinge"/>
    <property type="match status" value="1"/>
</dbReference>
<dbReference type="Pfam" id="PF02463">
    <property type="entry name" value="SMC_N"/>
    <property type="match status" value="1"/>
</dbReference>
<evidence type="ECO:0000256" key="1">
    <source>
        <dbReference type="ARBA" id="ARBA00022490"/>
    </source>
</evidence>
<evidence type="ECO:0000313" key="10">
    <source>
        <dbReference type="Proteomes" id="UP001489509"/>
    </source>
</evidence>
<dbReference type="CDD" id="cd03278">
    <property type="entry name" value="ABC_SMC_barmotin"/>
    <property type="match status" value="1"/>
</dbReference>
<reference evidence="9 10" key="1">
    <citation type="submission" date="2024-03" db="EMBL/GenBank/DDBJ databases">
        <title>Human intestinal bacterial collection.</title>
        <authorList>
            <person name="Pauvert C."/>
            <person name="Hitch T.C.A."/>
            <person name="Clavel T."/>
        </authorList>
    </citation>
    <scope>NUCLEOTIDE SEQUENCE [LARGE SCALE GENOMIC DNA]</scope>
    <source>
        <strain evidence="9 10">CLA-JM-H44</strain>
    </source>
</reference>
<dbReference type="InterPro" id="IPR027417">
    <property type="entry name" value="P-loop_NTPase"/>
</dbReference>
<keyword evidence="10" id="KW-1185">Reference proteome</keyword>
<dbReference type="Gene3D" id="1.20.1060.20">
    <property type="match status" value="1"/>
</dbReference>
<keyword evidence="3 6" id="KW-0067">ATP-binding</keyword>
<evidence type="ECO:0000256" key="6">
    <source>
        <dbReference type="HAMAP-Rule" id="MF_01894"/>
    </source>
</evidence>
<dbReference type="EMBL" id="JBBMFD010000013">
    <property type="protein sequence ID" value="MEQ2440854.1"/>
    <property type="molecule type" value="Genomic_DNA"/>
</dbReference>
<dbReference type="SMART" id="SM00968">
    <property type="entry name" value="SMC_hinge"/>
    <property type="match status" value="1"/>
</dbReference>
<dbReference type="HAMAP" id="MF_01894">
    <property type="entry name" value="Smc_prok"/>
    <property type="match status" value="1"/>
</dbReference>
<dbReference type="InterPro" id="IPR003395">
    <property type="entry name" value="RecF/RecN/SMC_N"/>
</dbReference>
<evidence type="ECO:0000256" key="7">
    <source>
        <dbReference type="SAM" id="MobiDB-lite"/>
    </source>
</evidence>
<accession>A0ABV1E0M1</accession>
<dbReference type="PANTHER" id="PTHR43977">
    <property type="entry name" value="STRUCTURAL MAINTENANCE OF CHROMOSOMES PROTEIN 3"/>
    <property type="match status" value="1"/>
</dbReference>
<dbReference type="Gene3D" id="3.30.70.1620">
    <property type="match status" value="1"/>
</dbReference>
<dbReference type="Gene3D" id="3.40.50.300">
    <property type="entry name" value="P-loop containing nucleotide triphosphate hydrolases"/>
    <property type="match status" value="2"/>
</dbReference>
<organism evidence="9 10">
    <name type="scientific">Solibaculum intestinale</name>
    <dbReference type="NCBI Taxonomy" id="3133165"/>
    <lineage>
        <taxon>Bacteria</taxon>
        <taxon>Bacillati</taxon>
        <taxon>Bacillota</taxon>
        <taxon>Clostridia</taxon>
        <taxon>Eubacteriales</taxon>
        <taxon>Oscillospiraceae</taxon>
        <taxon>Solibaculum</taxon>
    </lineage>
</organism>
<name>A0ABV1E0M1_9FIRM</name>
<dbReference type="SUPFAM" id="SSF75553">
    <property type="entry name" value="Smc hinge domain"/>
    <property type="match status" value="1"/>
</dbReference>
<feature type="coiled-coil region" evidence="6">
    <location>
        <begin position="255"/>
        <end position="303"/>
    </location>
</feature>
<evidence type="ECO:0000313" key="9">
    <source>
        <dbReference type="EMBL" id="MEQ2440854.1"/>
    </source>
</evidence>
<dbReference type="InterPro" id="IPR024704">
    <property type="entry name" value="SMC"/>
</dbReference>
<comment type="domain">
    <text evidence="6">Contains large globular domains required for ATP hydrolysis at each terminus and a third globular domain forming a flexible hinge near the middle of the molecule. These domains are separated by coiled-coil structures.</text>
</comment>
<dbReference type="NCBIfam" id="TIGR02168">
    <property type="entry name" value="SMC_prok_B"/>
    <property type="match status" value="1"/>
</dbReference>
<evidence type="ECO:0000259" key="8">
    <source>
        <dbReference type="SMART" id="SM00968"/>
    </source>
</evidence>
<dbReference type="InterPro" id="IPR011890">
    <property type="entry name" value="SMC_prok"/>
</dbReference>
<feature type="binding site" evidence="6">
    <location>
        <begin position="32"/>
        <end position="39"/>
    </location>
    <ligand>
        <name>ATP</name>
        <dbReference type="ChEBI" id="CHEBI:30616"/>
    </ligand>
</feature>
<comment type="caution">
    <text evidence="9">The sequence shown here is derived from an EMBL/GenBank/DDBJ whole genome shotgun (WGS) entry which is preliminary data.</text>
</comment>
<evidence type="ECO:0000256" key="2">
    <source>
        <dbReference type="ARBA" id="ARBA00022741"/>
    </source>
</evidence>
<sequence length="1189" mass="132661">MLLKSLELQGFKSFADKTTLTFGQGVTAVVGPNGSGKSNISDAVRWVLGEQSSRQLRGARMEDVVFVGTSTRKAKGFAQVSLTIDNTDRSLNFDSDDVRVTRRYYRSGESDYLLNGAAVRLKDVHELFMDTGLGRDGYSIIGQGKIADIVGSKSDERREIFEEAAGISKYRYRKIEAERRLSAAEENLVRLLDILKELEGRVEPLKEQAAKAEKFLTLSGEKKELEIGIWVKSLSRAKEILLEQEHKLLSARSQHEGVEETLSGIEREIEEVQIESGRLAAAIDEVRRSVSSLEEQAVRTEGEGNVLKNTVEHNLASIQRIEGEIAASSQSGEELRGQMAEYEEKMKKGGQTAAEKTARLNECTARMQELLEQNLGHSEQMDRLSKDLSVLTQKDADVRITSITAQSELESIEGRQRTLDESQQAATLTKDALLRELVEIQDGLKELGGHMESLQNAAKGYQIRLESRQKRLDGQRQLADKLSLDANEMHRRARLLEDLERNLEGFAYSVKNVMKQASHGTLRGILGPVSRLITVPGEYAQAIETALGGAMQNIVTEDENAAKTAIAYLKRGDGGRATFLPVTSVKGTRLYEKGLDDCYGFVGIAAGLVEYNPKYEGIVTSLLGRVAVAEDLDCAIAIAKRYSYKFRVVTLDGQVVNAGGSLTGGSHTKNAGLLGRRTEIEKIKGQAKALEGQAVAARQKQQAFAEELAASQAELSGVKGEIVTAQEDRIRFEAEQKRVESQLLTAEQNLRSIEVQRTLLADKKAELTAALENVGKDAADIAAQKEKVQEELAALTGGREDLDRRREQLSAKSETLRLELLAVEKDVEAARESIRQLEERKSGQARHKEELELQKAEFLQKNEQLTQDITQRLQSARALREQAARAENDIREKTEQREGCSRRFQELRGQEKERSDERERLGRELARMEERKAASQKDYDELIKKLWDEYELTRREAEEAAAPVEDLPKAQRRLGEIKNAIRSLGSVNVSAIEEYKEVSERYTFLKAQVEDVEHARDELYRLIKELTGKMHELFLDRFAKINGEFGQIFTELFGGGKAQLTLTDPEDVLTSGIEISVQPPGKIITHLDSLSGGEKALVAISLYFAILRVSPSPFCVLDEIEAALDDVNVSRFASYLRRMSGNTQFIAITHRRGTMEEADVLYGVTMQEEGVSKLLELRASELQEKWHLS</sequence>
<feature type="coiled-coil region" evidence="6">
    <location>
        <begin position="167"/>
        <end position="215"/>
    </location>
</feature>
<proteinExistence type="inferred from homology"/>
<gene>
    <name evidence="6 9" type="primary">smc</name>
    <name evidence="9" type="ORF">WMO26_08465</name>
</gene>
<feature type="region of interest" description="Disordered" evidence="7">
    <location>
        <begin position="884"/>
        <end position="920"/>
    </location>
</feature>
<dbReference type="SUPFAM" id="SSF52540">
    <property type="entry name" value="P-loop containing nucleoside triphosphate hydrolases"/>
    <property type="match status" value="1"/>
</dbReference>
<keyword evidence="5 6" id="KW-0238">DNA-binding</keyword>
<dbReference type="PIRSF" id="PIRSF005719">
    <property type="entry name" value="SMC"/>
    <property type="match status" value="1"/>
</dbReference>
<evidence type="ECO:0000256" key="3">
    <source>
        <dbReference type="ARBA" id="ARBA00022840"/>
    </source>
</evidence>
<dbReference type="InterPro" id="IPR010935">
    <property type="entry name" value="SMC_hinge"/>
</dbReference>
<dbReference type="InterPro" id="IPR036277">
    <property type="entry name" value="SMC_hinge_sf"/>
</dbReference>
<evidence type="ECO:0000256" key="5">
    <source>
        <dbReference type="ARBA" id="ARBA00023125"/>
    </source>
</evidence>
<keyword evidence="1 6" id="KW-0963">Cytoplasm</keyword>
<dbReference type="Proteomes" id="UP001489509">
    <property type="component" value="Unassembled WGS sequence"/>
</dbReference>
<comment type="function">
    <text evidence="6">Required for chromosome condensation and partitioning.</text>
</comment>
<feature type="domain" description="SMC hinge" evidence="8">
    <location>
        <begin position="523"/>
        <end position="639"/>
    </location>
</feature>